<dbReference type="SUPFAM" id="SSF82171">
    <property type="entry name" value="DPP6 N-terminal domain-like"/>
    <property type="match status" value="1"/>
</dbReference>
<dbReference type="PANTHER" id="PTHR32161">
    <property type="entry name" value="DPP6 N-TERMINAL DOMAIN-LIKE PROTEIN"/>
    <property type="match status" value="1"/>
</dbReference>
<organism evidence="2 3">
    <name type="scientific">Elliptochloris bilobata</name>
    <dbReference type="NCBI Taxonomy" id="381761"/>
    <lineage>
        <taxon>Eukaryota</taxon>
        <taxon>Viridiplantae</taxon>
        <taxon>Chlorophyta</taxon>
        <taxon>core chlorophytes</taxon>
        <taxon>Trebouxiophyceae</taxon>
        <taxon>Trebouxiophyceae incertae sedis</taxon>
        <taxon>Elliptochloris clade</taxon>
        <taxon>Elliptochloris</taxon>
    </lineage>
</organism>
<dbReference type="InterPro" id="IPR011659">
    <property type="entry name" value="WD40"/>
</dbReference>
<sequence>MSSSVRLPRKHKGEVLSQSSEQAKVVRRQARRQAGIKGRREFDTQAERRRQNPLEALFEFVTSPLPLEVRYGMMTTFHNIGEGFKGLFRALQQPFVDLDVPPVVQDLGTIVYTTFARNQYGFDLYAVSLEAAADGRAECFSEEERLTDGTSINFNGAFSRYGAEVTFVSERDGNLELYQQTLSSQSGRTGDEAISEKHKSAPKRLTYAVSLQDRPVPLADGCLLFVSTQMPSQRPRQSWAAVYHFNATTGRALRMTPRSEADFSPAISPDGKWLAVATGSGQTGLSDVAVMRASDGLQRRTVATNGGWPAFGSDGRLFFHRVAPDGWWSIYAVDWQTAGAEEERITPPGMDVMTPAAAPGAPWLAVATRSGKDSGFRHIALLRRNASEWVMTPVTRRDVHHYNPFVADGGRRIGYHRCRSHGDVPTLERHDSPLPGLDLLRLDGSFPSFAPDGNSLSYISLPGMSGVSAVGLDGAHPRLLAKVTAFSTSTTERHGRREVAAAAGGGFSPEAADISIIHMSEPRAAAAAPEDPAGLGSGSRVGDGEADVAALTRPGTGNNAFPSYGPDGSEIVFRSARSGYKNLYLMDARGEEYGLTRLTEGPWTDNMPEYSPDGGYITFMSSRDNATGAASAANMDLGYDLFLMRPDGTGLRKLFDSHGGVSAHPHFSPDSQRIVFTSDHAGYSAEQVSTPFEFQPYGDLFVINLDGSGLQRLTHDLFENGTPAWGAVRAPKHLAEHGSTRMQCDFGDTNPHLASGAPLQVGPAEAVKSRSQGCPFLRRQAAPRASEDA</sequence>
<feature type="region of interest" description="Disordered" evidence="1">
    <location>
        <begin position="1"/>
        <end position="48"/>
    </location>
</feature>
<proteinExistence type="predicted"/>
<evidence type="ECO:0000313" key="2">
    <source>
        <dbReference type="EMBL" id="KAK9841981.1"/>
    </source>
</evidence>
<evidence type="ECO:0000256" key="1">
    <source>
        <dbReference type="SAM" id="MobiDB-lite"/>
    </source>
</evidence>
<evidence type="ECO:0000313" key="3">
    <source>
        <dbReference type="Proteomes" id="UP001445335"/>
    </source>
</evidence>
<protein>
    <submittedName>
        <fullName evidence="2">Uncharacterized protein</fullName>
    </submittedName>
</protein>
<accession>A0AAW1S7D1</accession>
<dbReference type="EMBL" id="JALJOU010000009">
    <property type="protein sequence ID" value="KAK9841981.1"/>
    <property type="molecule type" value="Genomic_DNA"/>
</dbReference>
<name>A0AAW1S7D1_9CHLO</name>
<dbReference type="Proteomes" id="UP001445335">
    <property type="component" value="Unassembled WGS sequence"/>
</dbReference>
<feature type="region of interest" description="Disordered" evidence="1">
    <location>
        <begin position="770"/>
        <end position="789"/>
    </location>
</feature>
<reference evidence="2 3" key="1">
    <citation type="journal article" date="2024" name="Nat. Commun.">
        <title>Phylogenomics reveals the evolutionary origins of lichenization in chlorophyte algae.</title>
        <authorList>
            <person name="Puginier C."/>
            <person name="Libourel C."/>
            <person name="Otte J."/>
            <person name="Skaloud P."/>
            <person name="Haon M."/>
            <person name="Grisel S."/>
            <person name="Petersen M."/>
            <person name="Berrin J.G."/>
            <person name="Delaux P.M."/>
            <person name="Dal Grande F."/>
            <person name="Keller J."/>
        </authorList>
    </citation>
    <scope>NUCLEOTIDE SEQUENCE [LARGE SCALE GENOMIC DNA]</scope>
    <source>
        <strain evidence="2 3">SAG 245.80</strain>
    </source>
</reference>
<gene>
    <name evidence="2" type="ORF">WJX81_002642</name>
</gene>
<dbReference type="Pfam" id="PF07676">
    <property type="entry name" value="PD40"/>
    <property type="match status" value="4"/>
</dbReference>
<dbReference type="PANTHER" id="PTHR32161:SF8">
    <property type="entry name" value="DPP6 N-TERMINAL DOMAIN-LIKE PROTEIN"/>
    <property type="match status" value="1"/>
</dbReference>
<keyword evidence="3" id="KW-1185">Reference proteome</keyword>
<dbReference type="AlphaFoldDB" id="A0AAW1S7D1"/>
<feature type="compositionally biased region" description="Basic and acidic residues" evidence="1">
    <location>
        <begin position="38"/>
        <end position="48"/>
    </location>
</feature>
<comment type="caution">
    <text evidence="2">The sequence shown here is derived from an EMBL/GenBank/DDBJ whole genome shotgun (WGS) entry which is preliminary data.</text>
</comment>
<dbReference type="Gene3D" id="2.120.10.30">
    <property type="entry name" value="TolB, C-terminal domain"/>
    <property type="match status" value="3"/>
</dbReference>
<dbReference type="InterPro" id="IPR011042">
    <property type="entry name" value="6-blade_b-propeller_TolB-like"/>
</dbReference>